<keyword evidence="2" id="KW-1185">Reference proteome</keyword>
<reference evidence="1 2" key="1">
    <citation type="submission" date="2016-10" db="EMBL/GenBank/DDBJ databases">
        <title>The Draft Genome Sequence of the Potato Rhizosphere Bacteria Ochrobactrum sp. IPA7.2.</title>
        <authorList>
            <person name="Gogoleva N.E."/>
            <person name="Khlopko Y.A."/>
            <person name="Burygin G.L."/>
            <person name="Plotnikov A.O."/>
        </authorList>
    </citation>
    <scope>NUCLEOTIDE SEQUENCE [LARGE SCALE GENOMIC DNA]</scope>
    <source>
        <strain evidence="1 2">IPA7.2</strain>
    </source>
</reference>
<sequence>MAIAISVCEEMRDVRLMFLSCIGCPFILRRIDFRRTQCAGYVIQPPQISKQEVRHWFMGTQNGETADCDMVFTSVRHSSDAPTRETSIKCSIFSGRCALGFGSAISWND</sequence>
<comment type="caution">
    <text evidence="1">The sequence shown here is derived from an EMBL/GenBank/DDBJ whole genome shotgun (WGS) entry which is preliminary data.</text>
</comment>
<dbReference type="RefSeq" id="WP_167375564.1">
    <property type="nucleotide sequence ID" value="NZ_MOEC01000024.1"/>
</dbReference>
<protein>
    <submittedName>
        <fullName evidence="1">Uncharacterized protein</fullName>
    </submittedName>
</protein>
<evidence type="ECO:0000313" key="2">
    <source>
        <dbReference type="Proteomes" id="UP000182985"/>
    </source>
</evidence>
<dbReference type="EMBL" id="MOEC01000024">
    <property type="protein sequence ID" value="OIS91693.1"/>
    <property type="molecule type" value="Genomic_DNA"/>
</dbReference>
<dbReference type="AlphaFoldDB" id="A0A1J6HFE9"/>
<dbReference type="Proteomes" id="UP000182985">
    <property type="component" value="Unassembled WGS sequence"/>
</dbReference>
<gene>
    <name evidence="1" type="ORF">BLA27_19885</name>
</gene>
<proteinExistence type="predicted"/>
<name>A0A1J6HFE9_9HYPH</name>
<organism evidence="1 2">
    <name type="scientific">Brucella cytisi</name>
    <dbReference type="NCBI Taxonomy" id="407152"/>
    <lineage>
        <taxon>Bacteria</taxon>
        <taxon>Pseudomonadati</taxon>
        <taxon>Pseudomonadota</taxon>
        <taxon>Alphaproteobacteria</taxon>
        <taxon>Hyphomicrobiales</taxon>
        <taxon>Brucellaceae</taxon>
        <taxon>Brucella/Ochrobactrum group</taxon>
        <taxon>Brucella</taxon>
    </lineage>
</organism>
<evidence type="ECO:0000313" key="1">
    <source>
        <dbReference type="EMBL" id="OIS91693.1"/>
    </source>
</evidence>
<accession>A0A1J6HFE9</accession>